<keyword evidence="6" id="KW-0863">Zinc-finger</keyword>
<evidence type="ECO:0000313" key="13">
    <source>
        <dbReference type="EMBL" id="RWS23781.1"/>
    </source>
</evidence>
<evidence type="ECO:0000256" key="4">
    <source>
        <dbReference type="ARBA" id="ARBA00022723"/>
    </source>
</evidence>
<evidence type="ECO:0000256" key="11">
    <source>
        <dbReference type="PROSITE-ProRule" id="PRU00023"/>
    </source>
</evidence>
<dbReference type="SUPFAM" id="SSF48403">
    <property type="entry name" value="Ankyrin repeat"/>
    <property type="match status" value="1"/>
</dbReference>
<dbReference type="InterPro" id="IPR002110">
    <property type="entry name" value="Ankyrin_rpt"/>
</dbReference>
<keyword evidence="8" id="KW-0528">Neurotoxin</keyword>
<evidence type="ECO:0000256" key="8">
    <source>
        <dbReference type="ARBA" id="ARBA00023028"/>
    </source>
</evidence>
<evidence type="ECO:0000256" key="3">
    <source>
        <dbReference type="ARBA" id="ARBA00022537"/>
    </source>
</evidence>
<feature type="coiled-coil region" evidence="12">
    <location>
        <begin position="265"/>
        <end position="292"/>
    </location>
</feature>
<dbReference type="SMART" id="SM00248">
    <property type="entry name" value="ANK"/>
    <property type="match status" value="3"/>
</dbReference>
<dbReference type="Pfam" id="PF12796">
    <property type="entry name" value="Ank_2"/>
    <property type="match status" value="2"/>
</dbReference>
<dbReference type="EMBL" id="NCKV01005889">
    <property type="protein sequence ID" value="RWS23781.1"/>
    <property type="molecule type" value="Genomic_DNA"/>
</dbReference>
<keyword evidence="3" id="KW-1052">Target cell membrane</keyword>
<evidence type="ECO:0000256" key="2">
    <source>
        <dbReference type="ARBA" id="ARBA00022483"/>
    </source>
</evidence>
<evidence type="ECO:0000256" key="10">
    <source>
        <dbReference type="ARBA" id="ARBA00023298"/>
    </source>
</evidence>
<evidence type="ECO:0000256" key="9">
    <source>
        <dbReference type="ARBA" id="ARBA00023043"/>
    </source>
</evidence>
<dbReference type="GO" id="GO:0006887">
    <property type="term" value="P:exocytosis"/>
    <property type="evidence" value="ECO:0007669"/>
    <property type="project" value="UniProtKB-KW"/>
</dbReference>
<feature type="repeat" description="ANK" evidence="11">
    <location>
        <begin position="115"/>
        <end position="147"/>
    </location>
</feature>
<keyword evidence="12" id="KW-0175">Coiled coil</keyword>
<keyword evidence="10" id="KW-0472">Membrane</keyword>
<evidence type="ECO:0000313" key="14">
    <source>
        <dbReference type="Proteomes" id="UP000288716"/>
    </source>
</evidence>
<evidence type="ECO:0000256" key="6">
    <source>
        <dbReference type="ARBA" id="ARBA00022771"/>
    </source>
</evidence>
<keyword evidence="2" id="KW-0268">Exocytosis</keyword>
<organism evidence="13 14">
    <name type="scientific">Leptotrombidium deliense</name>
    <dbReference type="NCBI Taxonomy" id="299467"/>
    <lineage>
        <taxon>Eukaryota</taxon>
        <taxon>Metazoa</taxon>
        <taxon>Ecdysozoa</taxon>
        <taxon>Arthropoda</taxon>
        <taxon>Chelicerata</taxon>
        <taxon>Arachnida</taxon>
        <taxon>Acari</taxon>
        <taxon>Acariformes</taxon>
        <taxon>Trombidiformes</taxon>
        <taxon>Prostigmata</taxon>
        <taxon>Anystina</taxon>
        <taxon>Parasitengona</taxon>
        <taxon>Trombiculoidea</taxon>
        <taxon>Trombiculidae</taxon>
        <taxon>Leptotrombidium</taxon>
    </lineage>
</organism>
<keyword evidence="8" id="KW-0638">Presynaptic neurotoxin</keyword>
<dbReference type="PROSITE" id="PS00518">
    <property type="entry name" value="ZF_RING_1"/>
    <property type="match status" value="1"/>
</dbReference>
<evidence type="ECO:0000256" key="1">
    <source>
        <dbReference type="ARBA" id="ARBA00004175"/>
    </source>
</evidence>
<comment type="caution">
    <text evidence="13">The sequence shown here is derived from an EMBL/GenBank/DDBJ whole genome shotgun (WGS) entry which is preliminary data.</text>
</comment>
<keyword evidence="7" id="KW-0862">Zinc</keyword>
<dbReference type="InterPro" id="IPR017907">
    <property type="entry name" value="Znf_RING_CS"/>
</dbReference>
<dbReference type="VEuPathDB" id="VectorBase:LDEU008259"/>
<keyword evidence="8" id="KW-0800">Toxin</keyword>
<accession>A0A443S8E0</accession>
<dbReference type="Gene3D" id="1.25.40.20">
    <property type="entry name" value="Ankyrin repeat-containing domain"/>
    <property type="match status" value="1"/>
</dbReference>
<keyword evidence="5" id="KW-0677">Repeat</keyword>
<dbReference type="InterPro" id="IPR036770">
    <property type="entry name" value="Ankyrin_rpt-contain_sf"/>
</dbReference>
<keyword evidence="9 11" id="KW-0040">ANK repeat</keyword>
<reference evidence="13 14" key="1">
    <citation type="journal article" date="2018" name="Gigascience">
        <title>Genomes of trombidid mites reveal novel predicted allergens and laterally-transferred genes associated with secondary metabolism.</title>
        <authorList>
            <person name="Dong X."/>
            <person name="Chaisiri K."/>
            <person name="Xia D."/>
            <person name="Armstrong S.D."/>
            <person name="Fang Y."/>
            <person name="Donnelly M.J."/>
            <person name="Kadowaki T."/>
            <person name="McGarry J.W."/>
            <person name="Darby A.C."/>
            <person name="Makepeace B.L."/>
        </authorList>
    </citation>
    <scope>NUCLEOTIDE SEQUENCE [LARGE SCALE GENOMIC DNA]</scope>
    <source>
        <strain evidence="13">UoL-UT</strain>
    </source>
</reference>
<keyword evidence="4" id="KW-0479">Metal-binding</keyword>
<dbReference type="AlphaFoldDB" id="A0A443S8E0"/>
<sequence length="391" mass="45123">MYAMVVESLEELSDEERNCSKKIIELLINEDNTDLRCTSNNARKLFNGQNYLFYAIQNGYSFATEKLLEKDPSILESTDSDGNYPIHYAAIYNRFEILKTMLIMNVSLLDVKGCKWMTPLFYAVAHQSFDVISYLVQQKANANIADVKGDTPLHRTIIEYIDCCKKYNNATKDCKYSTDCKLIKQYLVCLKTNCFNLALAVYLIENGNANIYCCNNDGITPIDLIKNDNNVVELLKTKYVQKQVMDKVFDSINHMNICQKVSDHCNAVSKENEILRLEIQQLRQDFDKVKDSQKHMKDMLTHEVEILRNQLQINTDLPGEQKKLKQKIIFSNANKIDQPNETCNLHKVNYIEEHLTCVCGKNVSFRLKCGHEVCNDCYESFNSECKFCPFA</sequence>
<name>A0A443S8E0_9ACAR</name>
<dbReference type="GO" id="GO:0044218">
    <property type="term" value="C:other organism cell membrane"/>
    <property type="evidence" value="ECO:0007669"/>
    <property type="project" value="UniProtKB-KW"/>
</dbReference>
<dbReference type="PANTHER" id="PTHR24126:SF14">
    <property type="entry name" value="ANK_REP_REGION DOMAIN-CONTAINING PROTEIN"/>
    <property type="match status" value="1"/>
</dbReference>
<keyword evidence="10" id="KW-1053">Target membrane</keyword>
<dbReference type="OrthoDB" id="19174at2759"/>
<proteinExistence type="predicted"/>
<comment type="subcellular location">
    <subcellularLocation>
        <location evidence="1">Target cell membrane</location>
    </subcellularLocation>
</comment>
<keyword evidence="14" id="KW-1185">Reference proteome</keyword>
<dbReference type="GO" id="GO:0008270">
    <property type="term" value="F:zinc ion binding"/>
    <property type="evidence" value="ECO:0007669"/>
    <property type="project" value="UniProtKB-KW"/>
</dbReference>
<evidence type="ECO:0000256" key="12">
    <source>
        <dbReference type="SAM" id="Coils"/>
    </source>
</evidence>
<dbReference type="STRING" id="299467.A0A443S8E0"/>
<gene>
    <name evidence="13" type="ORF">B4U80_13319</name>
</gene>
<evidence type="ECO:0000256" key="5">
    <source>
        <dbReference type="ARBA" id="ARBA00022737"/>
    </source>
</evidence>
<dbReference type="GO" id="GO:0044231">
    <property type="term" value="C:host cell presynaptic membrane"/>
    <property type="evidence" value="ECO:0007669"/>
    <property type="project" value="UniProtKB-KW"/>
</dbReference>
<dbReference type="Proteomes" id="UP000288716">
    <property type="component" value="Unassembled WGS sequence"/>
</dbReference>
<evidence type="ECO:0000256" key="7">
    <source>
        <dbReference type="ARBA" id="ARBA00022833"/>
    </source>
</evidence>
<protein>
    <submittedName>
        <fullName evidence="13">Uncharacterized protein</fullName>
    </submittedName>
</protein>
<dbReference type="PANTHER" id="PTHR24126">
    <property type="entry name" value="ANKYRIN REPEAT, PH AND SEC7 DOMAIN CONTAINING PROTEIN SECG-RELATED"/>
    <property type="match status" value="1"/>
</dbReference>
<dbReference type="PROSITE" id="PS50088">
    <property type="entry name" value="ANK_REPEAT"/>
    <property type="match status" value="1"/>
</dbReference>